<feature type="compositionally biased region" description="Low complexity" evidence="1">
    <location>
        <begin position="34"/>
        <end position="54"/>
    </location>
</feature>
<evidence type="ECO:0008006" key="5">
    <source>
        <dbReference type="Google" id="ProtNLM"/>
    </source>
</evidence>
<protein>
    <recommendedName>
        <fullName evidence="5">Secreted protein</fullName>
    </recommendedName>
</protein>
<feature type="compositionally biased region" description="Low complexity" evidence="1">
    <location>
        <begin position="61"/>
        <end position="74"/>
    </location>
</feature>
<dbReference type="Proteomes" id="UP001238805">
    <property type="component" value="Chromosome"/>
</dbReference>
<gene>
    <name evidence="3" type="ORF">QP029_12890</name>
</gene>
<keyword evidence="2" id="KW-0732">Signal</keyword>
<keyword evidence="4" id="KW-1185">Reference proteome</keyword>
<feature type="chain" id="PRO_5046762646" description="Secreted protein" evidence="2">
    <location>
        <begin position="25"/>
        <end position="223"/>
    </location>
</feature>
<proteinExistence type="predicted"/>
<evidence type="ECO:0000313" key="4">
    <source>
        <dbReference type="Proteomes" id="UP001238805"/>
    </source>
</evidence>
<feature type="signal peptide" evidence="2">
    <location>
        <begin position="1"/>
        <end position="24"/>
    </location>
</feature>
<dbReference type="EMBL" id="CP126970">
    <property type="protein sequence ID" value="WIM70064.1"/>
    <property type="molecule type" value="Genomic_DNA"/>
</dbReference>
<reference evidence="3 4" key="1">
    <citation type="submission" date="2023-05" db="EMBL/GenBank/DDBJ databases">
        <title>Corynebacterium suedekumii sp. nov. and Corynebacterium breve sp. nov. isolated from raw cow's milk.</title>
        <authorList>
            <person name="Baer M.K."/>
            <person name="Mehl L."/>
            <person name="Hellmuth R."/>
            <person name="Marke G."/>
            <person name="Lipski A."/>
        </authorList>
    </citation>
    <scope>NUCLEOTIDE SEQUENCE [LARGE SCALE GENOMIC DNA]</scope>
    <source>
        <strain evidence="3 4">LM112</strain>
    </source>
</reference>
<feature type="region of interest" description="Disordered" evidence="1">
    <location>
        <begin position="28"/>
        <end position="88"/>
    </location>
</feature>
<evidence type="ECO:0000256" key="2">
    <source>
        <dbReference type="SAM" id="SignalP"/>
    </source>
</evidence>
<evidence type="ECO:0000313" key="3">
    <source>
        <dbReference type="EMBL" id="WIM70064.1"/>
    </source>
</evidence>
<name>A0ABY8VKH6_9CORY</name>
<dbReference type="RefSeq" id="WP_284874657.1">
    <property type="nucleotide sequence ID" value="NZ_CP126970.1"/>
</dbReference>
<sequence length="223" mass="23163">MTISLTMKKTITALALAAPLALVACGSDDGADETTSSAPSTVTSTRTSETTTTETSEEETTSSSAAPSETSAEPTEGDTEDPQAAPQINDPFAAGQLAYEEATPVEGGGPASEADRAEIEGLVGGIYQSQTFHQFLRYVPENACSAVIEANGGPAALDLGDIPDMPLSQLPGYAESNAHIQSIDDVRVEGDQASAVVTAVSNGQAETQTQRFLKEDGRWKFCN</sequence>
<evidence type="ECO:0000256" key="1">
    <source>
        <dbReference type="SAM" id="MobiDB-lite"/>
    </source>
</evidence>
<accession>A0ABY8VKH6</accession>
<organism evidence="3 4">
    <name type="scientific">Corynebacterium suedekumii</name>
    <dbReference type="NCBI Taxonomy" id="3049801"/>
    <lineage>
        <taxon>Bacteria</taxon>
        <taxon>Bacillati</taxon>
        <taxon>Actinomycetota</taxon>
        <taxon>Actinomycetes</taxon>
        <taxon>Mycobacteriales</taxon>
        <taxon>Corynebacteriaceae</taxon>
        <taxon>Corynebacterium</taxon>
    </lineage>
</organism>